<feature type="transmembrane region" description="Helical" evidence="1">
    <location>
        <begin position="206"/>
        <end position="222"/>
    </location>
</feature>
<feature type="domain" description="Acyltransferase 3" evidence="2">
    <location>
        <begin position="4"/>
        <end position="284"/>
    </location>
</feature>
<keyword evidence="1" id="KW-1133">Transmembrane helix</keyword>
<reference evidence="3 4" key="1">
    <citation type="submission" date="2018-06" db="EMBL/GenBank/DDBJ databases">
        <title>Whole Genome Sequence of an efficient microsymbiont, Rhizobium tropici.</title>
        <authorList>
            <person name="Srinivasan R."/>
            <person name="Singh H.V."/>
            <person name="Srivastava R."/>
            <person name="Kumari B."/>
            <person name="Radhakrishna A."/>
        </authorList>
    </citation>
    <scope>NUCLEOTIDE SEQUENCE [LARGE SCALE GENOMIC DNA]</scope>
    <source>
        <strain evidence="3 4">IGFRI Rhizo-19</strain>
    </source>
</reference>
<keyword evidence="1" id="KW-0812">Transmembrane</keyword>
<feature type="transmembrane region" description="Helical" evidence="1">
    <location>
        <begin position="72"/>
        <end position="95"/>
    </location>
</feature>
<dbReference type="InterPro" id="IPR050879">
    <property type="entry name" value="Acyltransferase_3"/>
</dbReference>
<gene>
    <name evidence="3" type="ORF">DQ393_14245</name>
</gene>
<evidence type="ECO:0000313" key="4">
    <source>
        <dbReference type="Proteomes" id="UP000251205"/>
    </source>
</evidence>
<evidence type="ECO:0000313" key="3">
    <source>
        <dbReference type="EMBL" id="RAX40961.1"/>
    </source>
</evidence>
<accession>A0A329YAS9</accession>
<dbReference type="PANTHER" id="PTHR23028">
    <property type="entry name" value="ACETYLTRANSFERASE"/>
    <property type="match status" value="1"/>
</dbReference>
<proteinExistence type="predicted"/>
<protein>
    <recommendedName>
        <fullName evidence="2">Acyltransferase 3 domain-containing protein</fullName>
    </recommendedName>
</protein>
<sequence length="318" mass="35102">MRYYSLDAIRGLAAIAVVHFHMGLIWHVAPFGYLAVDFFFALSGFVTETVYGPRFIAGMTTPGFFAARLKRLYPVFLIGIFLGAFVIVAKVFAGIDCPPAWVVPLNLAVLPAPVAGDYFPVNVPCWTLFLEFTAYFLYSACRRYLTPPILLTMTAVSGVALLAWGDDLNVGSTWDTIHIGIARLGFAFPFGVLLARLGVRPCWRTWLALLPPVWLMVVFYYSRAGTDIALLTLPMLLVWSIALEVPAKLQALSRWLGDISYPLYIVHYPLLSVFQFFCREIGAAGPIAQMVGTVGLLGAAHMVASWNGRYRTFAEKGG</sequence>
<organism evidence="3 4">
    <name type="scientific">Rhizobium tropici</name>
    <dbReference type="NCBI Taxonomy" id="398"/>
    <lineage>
        <taxon>Bacteria</taxon>
        <taxon>Pseudomonadati</taxon>
        <taxon>Pseudomonadota</taxon>
        <taxon>Alphaproteobacteria</taxon>
        <taxon>Hyphomicrobiales</taxon>
        <taxon>Rhizobiaceae</taxon>
        <taxon>Rhizobium/Agrobacterium group</taxon>
        <taxon>Rhizobium</taxon>
    </lineage>
</organism>
<dbReference type="EMBL" id="QMKK01000035">
    <property type="protein sequence ID" value="RAX40961.1"/>
    <property type="molecule type" value="Genomic_DNA"/>
</dbReference>
<feature type="transmembrane region" description="Helical" evidence="1">
    <location>
        <begin position="118"/>
        <end position="138"/>
    </location>
</feature>
<feature type="transmembrane region" description="Helical" evidence="1">
    <location>
        <begin position="228"/>
        <end position="247"/>
    </location>
</feature>
<dbReference type="Pfam" id="PF01757">
    <property type="entry name" value="Acyl_transf_3"/>
    <property type="match status" value="1"/>
</dbReference>
<feature type="transmembrane region" description="Helical" evidence="1">
    <location>
        <begin position="259"/>
        <end position="277"/>
    </location>
</feature>
<feature type="transmembrane region" description="Helical" evidence="1">
    <location>
        <begin position="177"/>
        <end position="199"/>
    </location>
</feature>
<dbReference type="PANTHER" id="PTHR23028:SF134">
    <property type="entry name" value="PUTATIVE (AFU_ORTHOLOGUE AFUA_4G08520)-RELATED"/>
    <property type="match status" value="1"/>
</dbReference>
<comment type="caution">
    <text evidence="3">The sequence shown here is derived from an EMBL/GenBank/DDBJ whole genome shotgun (WGS) entry which is preliminary data.</text>
</comment>
<keyword evidence="1" id="KW-0472">Membrane</keyword>
<dbReference type="RefSeq" id="WP_112342411.1">
    <property type="nucleotide sequence ID" value="NZ_QMKK01000035.1"/>
</dbReference>
<dbReference type="GO" id="GO:0016747">
    <property type="term" value="F:acyltransferase activity, transferring groups other than amino-acyl groups"/>
    <property type="evidence" value="ECO:0007669"/>
    <property type="project" value="InterPro"/>
</dbReference>
<dbReference type="OrthoDB" id="9796461at2"/>
<feature type="transmembrane region" description="Helical" evidence="1">
    <location>
        <begin position="145"/>
        <end position="165"/>
    </location>
</feature>
<dbReference type="InterPro" id="IPR002656">
    <property type="entry name" value="Acyl_transf_3_dom"/>
</dbReference>
<evidence type="ECO:0000259" key="2">
    <source>
        <dbReference type="Pfam" id="PF01757"/>
    </source>
</evidence>
<dbReference type="Proteomes" id="UP000251205">
    <property type="component" value="Unassembled WGS sequence"/>
</dbReference>
<feature type="transmembrane region" description="Helical" evidence="1">
    <location>
        <begin position="283"/>
        <end position="304"/>
    </location>
</feature>
<name>A0A329YAS9_RHITR</name>
<dbReference type="AlphaFoldDB" id="A0A329YAS9"/>
<evidence type="ECO:0000256" key="1">
    <source>
        <dbReference type="SAM" id="Phobius"/>
    </source>
</evidence>
<feature type="transmembrane region" description="Helical" evidence="1">
    <location>
        <begin position="7"/>
        <end position="26"/>
    </location>
</feature>